<gene>
    <name evidence="5" type="ORF">CBR_g45640</name>
</gene>
<feature type="compositionally biased region" description="Polar residues" evidence="2">
    <location>
        <begin position="803"/>
        <end position="814"/>
    </location>
</feature>
<proteinExistence type="inferred from homology"/>
<dbReference type="Gramene" id="GBG64583">
    <property type="protein sequence ID" value="GBG64583"/>
    <property type="gene ID" value="CBR_g45640"/>
</dbReference>
<feature type="compositionally biased region" description="Basic and acidic residues" evidence="2">
    <location>
        <begin position="625"/>
        <end position="634"/>
    </location>
</feature>
<protein>
    <recommendedName>
        <fullName evidence="7">RNA polymerase II-associated protein 1 N-terminal domain-containing protein</fullName>
    </recommendedName>
</protein>
<evidence type="ECO:0000259" key="4">
    <source>
        <dbReference type="Pfam" id="PF08621"/>
    </source>
</evidence>
<reference evidence="5 6" key="1">
    <citation type="journal article" date="2018" name="Cell">
        <title>The Chara Genome: Secondary Complexity and Implications for Plant Terrestrialization.</title>
        <authorList>
            <person name="Nishiyama T."/>
            <person name="Sakayama H."/>
            <person name="Vries J.D."/>
            <person name="Buschmann H."/>
            <person name="Saint-Marcoux D."/>
            <person name="Ullrich K.K."/>
            <person name="Haas F.B."/>
            <person name="Vanderstraeten L."/>
            <person name="Becker D."/>
            <person name="Lang D."/>
            <person name="Vosolsobe S."/>
            <person name="Rombauts S."/>
            <person name="Wilhelmsson P.K.I."/>
            <person name="Janitza P."/>
            <person name="Kern R."/>
            <person name="Heyl A."/>
            <person name="Rumpler F."/>
            <person name="Villalobos L.I.A.C."/>
            <person name="Clay J.M."/>
            <person name="Skokan R."/>
            <person name="Toyoda A."/>
            <person name="Suzuki Y."/>
            <person name="Kagoshima H."/>
            <person name="Schijlen E."/>
            <person name="Tajeshwar N."/>
            <person name="Catarino B."/>
            <person name="Hetherington A.J."/>
            <person name="Saltykova A."/>
            <person name="Bonnot C."/>
            <person name="Breuninger H."/>
            <person name="Symeonidi A."/>
            <person name="Radhakrishnan G.V."/>
            <person name="Van Nieuwerburgh F."/>
            <person name="Deforce D."/>
            <person name="Chang C."/>
            <person name="Karol K.G."/>
            <person name="Hedrich R."/>
            <person name="Ulvskov P."/>
            <person name="Glockner G."/>
            <person name="Delwiche C.F."/>
            <person name="Petrasek J."/>
            <person name="Van de Peer Y."/>
            <person name="Friml J."/>
            <person name="Beilby M."/>
            <person name="Dolan L."/>
            <person name="Kohara Y."/>
            <person name="Sugano S."/>
            <person name="Fujiyama A."/>
            <person name="Delaux P.-M."/>
            <person name="Quint M."/>
            <person name="TheiBen G."/>
            <person name="Hagemann M."/>
            <person name="Harholt J."/>
            <person name="Dunand C."/>
            <person name="Zachgo S."/>
            <person name="Langdale J."/>
            <person name="Maumus F."/>
            <person name="Straeten D.V.D."/>
            <person name="Gould S.B."/>
            <person name="Rensing S.A."/>
        </authorList>
    </citation>
    <scope>NUCLEOTIDE SEQUENCE [LARGE SCALE GENOMIC DNA]</scope>
    <source>
        <strain evidence="5 6">S276</strain>
    </source>
</reference>
<dbReference type="InterPro" id="IPR013929">
    <property type="entry name" value="RPAP1_C"/>
</dbReference>
<feature type="compositionally biased region" description="Acidic residues" evidence="2">
    <location>
        <begin position="510"/>
        <end position="520"/>
    </location>
</feature>
<feature type="compositionally biased region" description="Basic and acidic residues" evidence="2">
    <location>
        <begin position="420"/>
        <end position="470"/>
    </location>
</feature>
<dbReference type="Pfam" id="PF08621">
    <property type="entry name" value="RPAP1_N"/>
    <property type="match status" value="1"/>
</dbReference>
<feature type="region of interest" description="Disordered" evidence="2">
    <location>
        <begin position="1007"/>
        <end position="1031"/>
    </location>
</feature>
<accession>A0A388K3R5</accession>
<feature type="region of interest" description="Disordered" evidence="2">
    <location>
        <begin position="420"/>
        <end position="585"/>
    </location>
</feature>
<feature type="compositionally biased region" description="Gly residues" evidence="2">
    <location>
        <begin position="750"/>
        <end position="761"/>
    </location>
</feature>
<feature type="domain" description="RPAP1 C-terminal" evidence="3">
    <location>
        <begin position="945"/>
        <end position="999"/>
    </location>
</feature>
<dbReference type="InterPro" id="IPR013930">
    <property type="entry name" value="RPAP1_N"/>
</dbReference>
<dbReference type="AlphaFoldDB" id="A0A388K3R5"/>
<feature type="compositionally biased region" description="Basic and acidic residues" evidence="2">
    <location>
        <begin position="283"/>
        <end position="312"/>
    </location>
</feature>
<feature type="compositionally biased region" description="Low complexity" evidence="2">
    <location>
        <begin position="89"/>
        <end position="120"/>
    </location>
</feature>
<feature type="compositionally biased region" description="Low complexity" evidence="2">
    <location>
        <begin position="138"/>
        <end position="163"/>
    </location>
</feature>
<feature type="region of interest" description="Disordered" evidence="2">
    <location>
        <begin position="625"/>
        <end position="714"/>
    </location>
</feature>
<feature type="region of interest" description="Disordered" evidence="2">
    <location>
        <begin position="750"/>
        <end position="872"/>
    </location>
</feature>
<feature type="compositionally biased region" description="Low complexity" evidence="2">
    <location>
        <begin position="767"/>
        <end position="782"/>
    </location>
</feature>
<evidence type="ECO:0000256" key="2">
    <source>
        <dbReference type="SAM" id="MobiDB-lite"/>
    </source>
</evidence>
<feature type="compositionally biased region" description="Acidic residues" evidence="2">
    <location>
        <begin position="700"/>
        <end position="711"/>
    </location>
</feature>
<evidence type="ECO:0000259" key="3">
    <source>
        <dbReference type="Pfam" id="PF08620"/>
    </source>
</evidence>
<organism evidence="5 6">
    <name type="scientific">Chara braunii</name>
    <name type="common">Braun's stonewort</name>
    <dbReference type="NCBI Taxonomy" id="69332"/>
    <lineage>
        <taxon>Eukaryota</taxon>
        <taxon>Viridiplantae</taxon>
        <taxon>Streptophyta</taxon>
        <taxon>Charophyceae</taxon>
        <taxon>Charales</taxon>
        <taxon>Characeae</taxon>
        <taxon>Chara</taxon>
    </lineage>
</organism>
<comment type="similarity">
    <text evidence="1">Belongs to the RPAP1 family.</text>
</comment>
<dbReference type="Proteomes" id="UP000265515">
    <property type="component" value="Unassembled WGS sequence"/>
</dbReference>
<dbReference type="OrthoDB" id="348201at2759"/>
<feature type="compositionally biased region" description="Basic and acidic residues" evidence="2">
    <location>
        <begin position="689"/>
        <end position="699"/>
    </location>
</feature>
<evidence type="ECO:0000313" key="5">
    <source>
        <dbReference type="EMBL" id="GBG64583.1"/>
    </source>
</evidence>
<dbReference type="PANTHER" id="PTHR47605:SF2">
    <property type="entry name" value="TRANSCRIPTIONAL ELONGATION REGULATOR MINIYO"/>
    <property type="match status" value="1"/>
</dbReference>
<name>A0A388K3R5_CHABU</name>
<feature type="compositionally biased region" description="Basic and acidic residues" evidence="2">
    <location>
        <begin position="521"/>
        <end position="537"/>
    </location>
</feature>
<evidence type="ECO:0000256" key="1">
    <source>
        <dbReference type="ARBA" id="ARBA00009953"/>
    </source>
</evidence>
<feature type="domain" description="RPAP1 N-terminal" evidence="4">
    <location>
        <begin position="589"/>
        <end position="632"/>
    </location>
</feature>
<dbReference type="EMBL" id="BFEA01000052">
    <property type="protein sequence ID" value="GBG64583.1"/>
    <property type="molecule type" value="Genomic_DNA"/>
</dbReference>
<evidence type="ECO:0008006" key="7">
    <source>
        <dbReference type="Google" id="ProtNLM"/>
    </source>
</evidence>
<dbReference type="PANTHER" id="PTHR47605">
    <property type="entry name" value="TRANSCRIPTIONAL ELONGATION REGULATOR MINIYO"/>
    <property type="match status" value="1"/>
</dbReference>
<dbReference type="Pfam" id="PF08620">
    <property type="entry name" value="RPAP1_C"/>
    <property type="match status" value="1"/>
</dbReference>
<keyword evidence="6" id="KW-1185">Reference proteome</keyword>
<dbReference type="InterPro" id="IPR055326">
    <property type="entry name" value="MINIYO"/>
</dbReference>
<dbReference type="STRING" id="69332.A0A388K3R5"/>
<feature type="compositionally biased region" description="Basic and acidic residues" evidence="2">
    <location>
        <begin position="322"/>
        <end position="343"/>
    </location>
</feature>
<feature type="compositionally biased region" description="Polar residues" evidence="2">
    <location>
        <begin position="225"/>
        <end position="239"/>
    </location>
</feature>
<feature type="region of interest" description="Disordered" evidence="2">
    <location>
        <begin position="47"/>
        <end position="259"/>
    </location>
</feature>
<feature type="compositionally biased region" description="Acidic residues" evidence="2">
    <location>
        <begin position="538"/>
        <end position="547"/>
    </location>
</feature>
<comment type="caution">
    <text evidence="5">The sequence shown here is derived from an EMBL/GenBank/DDBJ whole genome shotgun (WGS) entry which is preliminary data.</text>
</comment>
<feature type="compositionally biased region" description="Low complexity" evidence="2">
    <location>
        <begin position="857"/>
        <end position="870"/>
    </location>
</feature>
<sequence length="1063" mass="111380">MGARGKGEMVGSRGIGEMYGTDWIEHSRSVKTEEELLALQERFLKGEETPAARVRSKHQRASQPFVIYESDGTNRSSDFLPSPSACLRSTPSTSSTSTTSSSSSSSSSSFSSSSLSASLSGGKTRASSSLDRVESAEVSGKVRSRSSSSSSSSSSVKTTSDVSLVEGLIGIPTAVEEEETKTTLPRRRGSDRERDVGNAARTEGARPAAIRSYTARPPTIGIAARTTSSAAAVGTTRTGSEAPPSPPGGTPIFAPAGQLPISHAARQVLEASLIPDALAKGRGGGEEGPKKEKGGSGRREAGRGRGAERSEEYQPLPLLGSIREKGFASSVKEKAKNSNDDGAVRTSPRVRLPEPTVLPFPVARHRAAGPHWVPVPKPSQENLYGVAQAAVSPLTEMEVIDAAEAVDVAIPIVPKRRSKDALKKLSKFGRDRREERREERGEMMKLSKSEESSPREPAPRSRPDNDEGRTVRSPRVQYAAETIGIPIKSEGNGTVYGEDGGRMRRGLLGEAEEGEEEEEDGKGRREEEEEDGKGRREEEEEEEEEEEGGRLEMGEGEGFLSAGNGGGKRGKSAAKAKPTAGKMSADVAAIDAENRALIGAMSAEQIAEMQAELAERFPPKLLDMLRKRGAEKAGKKSSLTSSPNLPDLKFGSGSGSGSGGIPRGAAEVSDDGGGGEQGKKGKRKGSSLDMDKDTDKEDGFMGEEEEEEEGRTEEIAIETQTTETGGNEIPICNQAIHLDGVEEKICGDIARGGGGGGGGGRQKVPIATVSTGSSRAAAGADDASAKYPNKTERKGEGEGEGESSTPSFSHSPNTAAAKRRGESSAASSADLHRTAASSPVGDIGIGMGASSSDALRGGAAAESSGKSAVATEVSGLRFSFDGEVVPTDVAREAEVILGLTELQKAARGKEKKGGKRTQEGVRGNEDVAPFAELDGEDDRGLDIQEMAARHVAERDLLRADGDPARAGYSLREATSLARSTVPAQRAAALRLIAAVLTKAANTYARAAEKPGPMDGSDARAAPVNSQPTDSSDGVDWSAIWAYAFSPPVQLAVTLRWVDTDLIS</sequence>
<feature type="region of interest" description="Disordered" evidence="2">
    <location>
        <begin position="276"/>
        <end position="354"/>
    </location>
</feature>
<feature type="compositionally biased region" description="Gly residues" evidence="2">
    <location>
        <begin position="652"/>
        <end position="662"/>
    </location>
</feature>
<evidence type="ECO:0000313" key="6">
    <source>
        <dbReference type="Proteomes" id="UP000265515"/>
    </source>
</evidence>